<accession>A0A0F4G8Q6</accession>
<dbReference type="InterPro" id="IPR000383">
    <property type="entry name" value="Xaa-Pro-like_dom"/>
</dbReference>
<keyword evidence="4" id="KW-1185">Reference proteome</keyword>
<evidence type="ECO:0000313" key="3">
    <source>
        <dbReference type="EMBL" id="KJX93773.1"/>
    </source>
</evidence>
<reference evidence="3 4" key="1">
    <citation type="submission" date="2015-03" db="EMBL/GenBank/DDBJ databases">
        <title>RNA-seq based gene annotation and comparative genomics of four Zymoseptoria species reveal species-specific pathogenicity related genes and transposable element activity.</title>
        <authorList>
            <person name="Grandaubert J."/>
            <person name="Bhattacharyya A."/>
            <person name="Stukenbrock E.H."/>
        </authorList>
    </citation>
    <scope>NUCLEOTIDE SEQUENCE [LARGE SCALE GENOMIC DNA]</scope>
    <source>
        <strain evidence="3 4">Zb18110</strain>
    </source>
</reference>
<evidence type="ECO:0000256" key="1">
    <source>
        <dbReference type="ARBA" id="ARBA00022801"/>
    </source>
</evidence>
<proteinExistence type="predicted"/>
<dbReference type="EMBL" id="LAFY01004218">
    <property type="protein sequence ID" value="KJX93773.1"/>
    <property type="molecule type" value="Genomic_DNA"/>
</dbReference>
<protein>
    <submittedName>
        <fullName evidence="3">Peptidase S15 like protein</fullName>
    </submittedName>
</protein>
<dbReference type="SUPFAM" id="SSF53474">
    <property type="entry name" value="alpha/beta-Hydrolases"/>
    <property type="match status" value="1"/>
</dbReference>
<name>A0A0F4G8Q6_9PEZI</name>
<evidence type="ECO:0000259" key="2">
    <source>
        <dbReference type="Pfam" id="PF02129"/>
    </source>
</evidence>
<dbReference type="PANTHER" id="PTHR22946:SF9">
    <property type="entry name" value="POLYKETIDE TRANSFERASE AF380"/>
    <property type="match status" value="1"/>
</dbReference>
<feature type="domain" description="Xaa-Pro dipeptidyl-peptidase-like" evidence="2">
    <location>
        <begin position="8"/>
        <end position="253"/>
    </location>
</feature>
<dbReference type="PANTHER" id="PTHR22946">
    <property type="entry name" value="DIENELACTONE HYDROLASE DOMAIN-CONTAINING PROTEIN-RELATED"/>
    <property type="match status" value="1"/>
</dbReference>
<dbReference type="Gene3D" id="3.40.50.1820">
    <property type="entry name" value="alpha/beta hydrolase"/>
    <property type="match status" value="1"/>
</dbReference>
<evidence type="ECO:0000313" key="4">
    <source>
        <dbReference type="Proteomes" id="UP000033647"/>
    </source>
</evidence>
<dbReference type="InterPro" id="IPR050261">
    <property type="entry name" value="FrsA_esterase"/>
</dbReference>
<comment type="caution">
    <text evidence="3">The sequence shown here is derived from an EMBL/GenBank/DDBJ whole genome shotgun (WGS) entry which is preliminary data.</text>
</comment>
<keyword evidence="1" id="KW-0378">Hydrolase</keyword>
<organism evidence="3 4">
    <name type="scientific">Zymoseptoria brevis</name>
    <dbReference type="NCBI Taxonomy" id="1047168"/>
    <lineage>
        <taxon>Eukaryota</taxon>
        <taxon>Fungi</taxon>
        <taxon>Dikarya</taxon>
        <taxon>Ascomycota</taxon>
        <taxon>Pezizomycotina</taxon>
        <taxon>Dothideomycetes</taxon>
        <taxon>Dothideomycetidae</taxon>
        <taxon>Mycosphaerellales</taxon>
        <taxon>Mycosphaerellaceae</taxon>
        <taxon>Zymoseptoria</taxon>
    </lineage>
</organism>
<dbReference type="Proteomes" id="UP000033647">
    <property type="component" value="Unassembled WGS sequence"/>
</dbReference>
<dbReference type="GO" id="GO:0016788">
    <property type="term" value="F:hydrolase activity, acting on ester bonds"/>
    <property type="evidence" value="ECO:0007669"/>
    <property type="project" value="UniProtKB-ARBA"/>
</dbReference>
<dbReference type="OrthoDB" id="2498029at2759"/>
<gene>
    <name evidence="3" type="ORF">TI39_contig4259g00001</name>
</gene>
<dbReference type="Pfam" id="PF02129">
    <property type="entry name" value="Peptidase_S15"/>
    <property type="match status" value="1"/>
</dbReference>
<dbReference type="Gene3D" id="1.10.10.800">
    <property type="match status" value="1"/>
</dbReference>
<dbReference type="InterPro" id="IPR029058">
    <property type="entry name" value="AB_hydrolase_fold"/>
</dbReference>
<dbReference type="STRING" id="1047168.A0A0F4G8Q6"/>
<sequence length="278" mass="30549">MSLLRGWVVTPASFDGKLPCLVMAHGWTTLKEMDLNTFADYFISNLPISCLVYDNRGFGDSDQATGQPRHEIIPQLQQSDYSDAITYASSLPEVDPDCIGIWGSSYSGGHVLHVGAVDRRVKAVLSQVLLANGWENFNRLIRPDFSGGVNASFAEDRPGRLQGKEPALIPVVDVNPTKPSSLPINYKRGLTSDPSVELLRSNDPSHMVSRISPTPLLITIAQNDVLTPTDIVIETYSRAREPKQINIIPGGHFDGYSGPNFERNAVTQAQFLKTHLFS</sequence>
<dbReference type="AlphaFoldDB" id="A0A0F4G8Q6"/>